<dbReference type="Proteomes" id="UP000634136">
    <property type="component" value="Unassembled WGS sequence"/>
</dbReference>
<dbReference type="EMBL" id="JAAIUW010000008">
    <property type="protein sequence ID" value="KAF7817793.1"/>
    <property type="molecule type" value="Genomic_DNA"/>
</dbReference>
<evidence type="ECO:0000313" key="1">
    <source>
        <dbReference type="EMBL" id="KAF7817793.1"/>
    </source>
</evidence>
<dbReference type="AlphaFoldDB" id="A0A834T8S8"/>
<comment type="caution">
    <text evidence="1">The sequence shown here is derived from an EMBL/GenBank/DDBJ whole genome shotgun (WGS) entry which is preliminary data.</text>
</comment>
<sequence length="77" mass="8753">MCIDSVIECVHKGCPGLMMANEGGDSAKQSSCFSPCKSLQRSVGFRTNHNTQYKWTGHSDKLKWRFKIKLKLMPIMM</sequence>
<gene>
    <name evidence="1" type="ORF">G2W53_023248</name>
</gene>
<proteinExistence type="predicted"/>
<reference evidence="1" key="1">
    <citation type="submission" date="2020-09" db="EMBL/GenBank/DDBJ databases">
        <title>Genome-Enabled Discovery of Anthraquinone Biosynthesis in Senna tora.</title>
        <authorList>
            <person name="Kang S.-H."/>
            <person name="Pandey R.P."/>
            <person name="Lee C.-M."/>
            <person name="Sim J.-S."/>
            <person name="Jeong J.-T."/>
            <person name="Choi B.-S."/>
            <person name="Jung M."/>
            <person name="Ginzburg D."/>
            <person name="Zhao K."/>
            <person name="Won S.Y."/>
            <person name="Oh T.-J."/>
            <person name="Yu Y."/>
            <person name="Kim N.-H."/>
            <person name="Lee O.R."/>
            <person name="Lee T.-H."/>
            <person name="Bashyal P."/>
            <person name="Kim T.-S."/>
            <person name="Lee W.-H."/>
            <person name="Kawkins C."/>
            <person name="Kim C.-K."/>
            <person name="Kim J.S."/>
            <person name="Ahn B.O."/>
            <person name="Rhee S.Y."/>
            <person name="Sohng J.K."/>
        </authorList>
    </citation>
    <scope>NUCLEOTIDE SEQUENCE</scope>
    <source>
        <tissue evidence="1">Leaf</tissue>
    </source>
</reference>
<name>A0A834T8S8_9FABA</name>
<accession>A0A834T8S8</accession>
<organism evidence="1 2">
    <name type="scientific">Senna tora</name>
    <dbReference type="NCBI Taxonomy" id="362788"/>
    <lineage>
        <taxon>Eukaryota</taxon>
        <taxon>Viridiplantae</taxon>
        <taxon>Streptophyta</taxon>
        <taxon>Embryophyta</taxon>
        <taxon>Tracheophyta</taxon>
        <taxon>Spermatophyta</taxon>
        <taxon>Magnoliopsida</taxon>
        <taxon>eudicotyledons</taxon>
        <taxon>Gunneridae</taxon>
        <taxon>Pentapetalae</taxon>
        <taxon>rosids</taxon>
        <taxon>fabids</taxon>
        <taxon>Fabales</taxon>
        <taxon>Fabaceae</taxon>
        <taxon>Caesalpinioideae</taxon>
        <taxon>Cassia clade</taxon>
        <taxon>Senna</taxon>
    </lineage>
</organism>
<keyword evidence="2" id="KW-1185">Reference proteome</keyword>
<evidence type="ECO:0000313" key="2">
    <source>
        <dbReference type="Proteomes" id="UP000634136"/>
    </source>
</evidence>
<protein>
    <submittedName>
        <fullName evidence="1">Uncharacterized protein</fullName>
    </submittedName>
</protein>